<protein>
    <submittedName>
        <fullName evidence="2">Uncharacterized protein</fullName>
    </submittedName>
</protein>
<accession>A0A8J3SPG2</accession>
<evidence type="ECO:0000256" key="1">
    <source>
        <dbReference type="SAM" id="MobiDB-lite"/>
    </source>
</evidence>
<sequence>MVADPELLEEPARAIEEGKGLREKGKPLRAAGRMMTRPEQGVAGCGATWPDSICVVLFCGRAACGPSEGLNPNRL</sequence>
<name>A0A8J3SPG2_9ACTN</name>
<feature type="region of interest" description="Disordered" evidence="1">
    <location>
        <begin position="18"/>
        <end position="37"/>
    </location>
</feature>
<organism evidence="2 3">
    <name type="scientific">Planobispora siamensis</name>
    <dbReference type="NCBI Taxonomy" id="936338"/>
    <lineage>
        <taxon>Bacteria</taxon>
        <taxon>Bacillati</taxon>
        <taxon>Actinomycetota</taxon>
        <taxon>Actinomycetes</taxon>
        <taxon>Streptosporangiales</taxon>
        <taxon>Streptosporangiaceae</taxon>
        <taxon>Planobispora</taxon>
    </lineage>
</organism>
<comment type="caution">
    <text evidence="2">The sequence shown here is derived from an EMBL/GenBank/DDBJ whole genome shotgun (WGS) entry which is preliminary data.</text>
</comment>
<gene>
    <name evidence="2" type="ORF">Psi01_76800</name>
</gene>
<keyword evidence="3" id="KW-1185">Reference proteome</keyword>
<dbReference type="Proteomes" id="UP000619788">
    <property type="component" value="Unassembled WGS sequence"/>
</dbReference>
<dbReference type="EMBL" id="BOOJ01000076">
    <property type="protein sequence ID" value="GIH97050.1"/>
    <property type="molecule type" value="Genomic_DNA"/>
</dbReference>
<evidence type="ECO:0000313" key="2">
    <source>
        <dbReference type="EMBL" id="GIH97050.1"/>
    </source>
</evidence>
<evidence type="ECO:0000313" key="3">
    <source>
        <dbReference type="Proteomes" id="UP000619788"/>
    </source>
</evidence>
<dbReference type="AlphaFoldDB" id="A0A8J3SPG2"/>
<proteinExistence type="predicted"/>
<reference evidence="2 3" key="1">
    <citation type="submission" date="2021-01" db="EMBL/GenBank/DDBJ databases">
        <title>Whole genome shotgun sequence of Planobispora siamensis NBRC 107568.</title>
        <authorList>
            <person name="Komaki H."/>
            <person name="Tamura T."/>
        </authorList>
    </citation>
    <scope>NUCLEOTIDE SEQUENCE [LARGE SCALE GENOMIC DNA]</scope>
    <source>
        <strain evidence="2 3">NBRC 107568</strain>
    </source>
</reference>